<dbReference type="InterPro" id="IPR002364">
    <property type="entry name" value="Quin_OxRdtase/zeta-crystal_CS"/>
</dbReference>
<evidence type="ECO:0000256" key="2">
    <source>
        <dbReference type="ARBA" id="ARBA00022450"/>
    </source>
</evidence>
<dbReference type="Pfam" id="PF00550">
    <property type="entry name" value="PP-binding"/>
    <property type="match status" value="2"/>
</dbReference>
<dbReference type="SMART" id="SM00827">
    <property type="entry name" value="PKS_AT"/>
    <property type="match status" value="2"/>
</dbReference>
<dbReference type="EC" id="2.3.1.94" evidence="13"/>
<evidence type="ECO:0000256" key="11">
    <source>
        <dbReference type="ARBA" id="ARBA00060622"/>
    </source>
</evidence>
<dbReference type="FunFam" id="3.90.180.10:FF:000032">
    <property type="entry name" value="Probable polyketide synthase pks1"/>
    <property type="match status" value="1"/>
</dbReference>
<evidence type="ECO:0000256" key="9">
    <source>
        <dbReference type="ARBA" id="ARBA00052442"/>
    </source>
</evidence>
<dbReference type="PROSITE" id="PS50075">
    <property type="entry name" value="CARRIER"/>
    <property type="match status" value="2"/>
</dbReference>
<feature type="domain" description="Carrier" evidence="15">
    <location>
        <begin position="1532"/>
        <end position="1607"/>
    </location>
</feature>
<dbReference type="Gene3D" id="1.10.1200.10">
    <property type="entry name" value="ACP-like"/>
    <property type="match status" value="2"/>
</dbReference>
<dbReference type="Pfam" id="PF00109">
    <property type="entry name" value="ketoacyl-synt"/>
    <property type="match status" value="2"/>
</dbReference>
<dbReference type="InterPro" id="IPR042104">
    <property type="entry name" value="PKS_dehydratase_sf"/>
</dbReference>
<keyword evidence="7" id="KW-0511">Multifunctional enzyme</keyword>
<evidence type="ECO:0000256" key="6">
    <source>
        <dbReference type="ARBA" id="ARBA00023194"/>
    </source>
</evidence>
<dbReference type="PROSITE" id="PS01162">
    <property type="entry name" value="QOR_ZETA_CRYSTAL"/>
    <property type="match status" value="1"/>
</dbReference>
<evidence type="ECO:0000256" key="7">
    <source>
        <dbReference type="ARBA" id="ARBA00023268"/>
    </source>
</evidence>
<dbReference type="Pfam" id="PF14765">
    <property type="entry name" value="PS-DH"/>
    <property type="match status" value="1"/>
</dbReference>
<dbReference type="InterPro" id="IPR049552">
    <property type="entry name" value="PKS_DH_N"/>
</dbReference>
<keyword evidence="5" id="KW-0677">Repeat</keyword>
<keyword evidence="8" id="KW-0012">Acyltransferase</keyword>
<dbReference type="Gene3D" id="3.90.180.10">
    <property type="entry name" value="Medium-chain alcohol dehydrogenases, catalytic domain"/>
    <property type="match status" value="1"/>
</dbReference>
<accession>A0A344L342</accession>
<dbReference type="Proteomes" id="UP000250434">
    <property type="component" value="Chromosome"/>
</dbReference>
<dbReference type="InterPro" id="IPR011032">
    <property type="entry name" value="GroES-like_sf"/>
</dbReference>
<dbReference type="SMART" id="SM00823">
    <property type="entry name" value="PKS_PP"/>
    <property type="match status" value="2"/>
</dbReference>
<dbReference type="CDD" id="cd08956">
    <property type="entry name" value="KR_3_FAS_SDR_x"/>
    <property type="match status" value="2"/>
</dbReference>
<feature type="domain" description="Ketosynthase family 3 (KS3)" evidence="16">
    <location>
        <begin position="33"/>
        <end position="459"/>
    </location>
</feature>
<name>A0A344L342_9PSEU</name>
<dbReference type="InterPro" id="IPR013968">
    <property type="entry name" value="PKS_KR"/>
</dbReference>
<dbReference type="Gene3D" id="3.40.366.10">
    <property type="entry name" value="Malonyl-Coenzyme A Acyl Carrier Protein, domain 2"/>
    <property type="match status" value="2"/>
</dbReference>
<evidence type="ECO:0000313" key="19">
    <source>
        <dbReference type="Proteomes" id="UP000250434"/>
    </source>
</evidence>
<dbReference type="InterPro" id="IPR016035">
    <property type="entry name" value="Acyl_Trfase/lysoPLipase"/>
</dbReference>
<dbReference type="GO" id="GO:0004312">
    <property type="term" value="F:fatty acid synthase activity"/>
    <property type="evidence" value="ECO:0007669"/>
    <property type="project" value="TreeGrafter"/>
</dbReference>
<dbReference type="OrthoDB" id="9778690at2"/>
<feature type="domain" description="PKS/mFAS DH" evidence="17">
    <location>
        <begin position="2512"/>
        <end position="2786"/>
    </location>
</feature>
<evidence type="ECO:0000256" key="5">
    <source>
        <dbReference type="ARBA" id="ARBA00022737"/>
    </source>
</evidence>
<evidence type="ECO:0000256" key="4">
    <source>
        <dbReference type="ARBA" id="ARBA00022679"/>
    </source>
</evidence>
<dbReference type="InterPro" id="IPR032821">
    <property type="entry name" value="PKS_assoc"/>
</dbReference>
<dbReference type="Gene3D" id="3.40.47.10">
    <property type="match status" value="2"/>
</dbReference>
<dbReference type="CDD" id="cd00833">
    <property type="entry name" value="PKS"/>
    <property type="match status" value="2"/>
</dbReference>
<dbReference type="Pfam" id="PF16197">
    <property type="entry name" value="KAsynt_C_assoc"/>
    <property type="match status" value="2"/>
</dbReference>
<dbReference type="Pfam" id="PF21089">
    <property type="entry name" value="PKS_DH_N"/>
    <property type="match status" value="1"/>
</dbReference>
<dbReference type="SMART" id="SM00829">
    <property type="entry name" value="PKS_ER"/>
    <property type="match status" value="1"/>
</dbReference>
<feature type="active site" description="Proton acceptor; for dehydratase activity" evidence="14">
    <location>
        <position position="2544"/>
    </location>
</feature>
<evidence type="ECO:0000256" key="1">
    <source>
        <dbReference type="ARBA" id="ARBA00001957"/>
    </source>
</evidence>
<sequence length="3696" mass="385364">MSDERKIRDYLKRAIADAQQARRRVRELEEKHREPIAIVGMACRFPGGVRSPDDLWRLLAAEGDAVSGFPGDRGWDVAGLYDPDPDRSGTTYVREGGFVHDVAGFDAAFFGISPREALAMDPQQRLLLESSWHAFEDAGIDPATLRGGRTGVFVGNGGEDYTSTLTGPPEGAEGYLLTGAATSVVSGRIAYLFGFEGPAVTVDTACSSSLVALHLAAQSLRQDECSLALAGGVTVMSSPSTFVEFSRQRGLAPDGRCKPFAAAADGTGWGEGVAVLLLEKLSDAQRNNHRVLGVVRGSAVNSDGASNGLTAPNGPSQERVIRAALASAQLSTVDVDAVEAHGTGTKLGDPIEAEALLATYGRNRVPERPLWLGSVKSNLGHTQAAAGVAGVIKMVLAMRHGLLPRTLHVDAPTPEVDWSAGAVSLLTEATAWPETGRPRRAGVSSFGISGTNAHVILEQGVPEAVEDEPERPLSSVPWLLSAKSETALRAQAAELRTWFEGGTPHPADVGFSLATTRSAFTHRAAVVATEPEDFLHDLGALANGGTGPGLLRGTAHAGKLAVLFSGQGSQRVGMGRQLAAGLPVFADALEDVLRRLEPHVDRPLRDVIFGETERGLLDRTGYAQPALFALEVALFEQFRAWGVRPDFVAGHSLGEVTAAYVAGVFSLDDACALVAARGRLMQNLPAGGAMLAVQAAEEDVRASLAGHEDLVDLAAVNGPSSVVVSGDAGVLGELERQYREAGRKVRRLRVSHAFHSPLMDPMLGEFREVLRKISFAAPAIPLVSNLTGEPVDATTPGYWVDHVRRPVRFGAGVRWLTGRDVHTFLELGPDGTLAAMVQENAPGATAVAALRPDRDERESLLRALAQVHLHGTAVDWTAVFAPEHPRRVELPGYPFEHTRFWLPSARSPEEREAEGTVVLAGGAGLVRTGRSSGTPFEYVLPALAAEAGEAVGCAVVTELAVQAPVPDDEVEFQLTAGAADQAGRRALVVHVRSGSDEWSRYADGVLGPADVPGPRRGGDDVVTEIPGTAAGVDPALLETVLPAVPVSWRGLRLHQPGAVVARARLGQVGDGFSLVLTDSSGAPVATVDSVSVREHQSGDLRDLYKVDLVPAPVATGATPANWLELGDDDLSAIETAPDVVVWSPAGDGPAEAAQQTLDLVRAWLSDERWAPARLVVATTGSALAAATVGGLVRSAQAEHPGRFVLADLDGKPASRRALRAAVTLDEPHLVIRDGQVRVPRLVRVRAAEPAPPSWDTRGTVLVTGGTGGLGALVARHLVTEHGVRRLLLLSRAGERAEGAKALVGELGALGADVRVAACDVADRDALAATLGAIPAEFPLTAVVHTAGVIDDGLVESLDADSLARVLRPKVEGGWNLHELTKDRPLSAFVLFSSAAGVFGGPGQANYAAANGFLDALARHRTELGLPAVSLAWGLWAERTGLTGHLGGTDLRRIDRGGGGALSTRRGLALFDLGTSLGEPALVAARLALGGQAGLSPLLRDLVPAPDRPAAAAAPTTGPIAGLAELPAAERDRVLLELVREQAAAVLGHGSADAVGPDRSFRELGFDSLTAVELRNGLATATGLSLPATLAFDYPSPAELAARLRALLVGETAAEQLTPVVADAGEPIAIVGMSCRFPGGVANPEDLWRLLAEGRDAMAEFPADRGWDVTELFDPDPERPGKSYVREGAFLDDAAGFDAEFFGISPREALAMDPQQRLLLETSWEAVESAGIDPASLRGSATGVFAGTNGEDYTSTLMNSAEEVDGYLLTGNAASVLSGRVAYTFGLVGPALTVDTACSSSLVALHLAAQALRQGECSLALAGGVTVMTTPAGFVEFSRQRGLAADGRCKPFANAADGTGWGEGAGVLVLERLSDARRNGHPVLAVVRGSAVNSDGASNGLTAPNGPSQERVIRAALANAGLSTVDVDAVEAHGTGTTLGDPIEAQALLATYGQDRERPLALGSIKSNLGHTQAAAGVAGMIKMVLALRHGTLPRTLHVDEPTAKVDWASGAVSLLTEPQTWPAGERPRRAGVSSFGVSGTNAHVIVEEAPAPEAAPEPAGDVPIAAWPVAARSAEALRAQAGRLSEYLDARPGLPSGDVGFSLATSRTQFDHRAVLVGDGERLRAGLRALAEAGTAPGLVEGVVPGEADVAFVFPGQGSQWTGMAVDLLGAAPVFAEAMAECATALSAHVDWDLLDVIRDDAALTRVDVVQPALFAVMVSLARLWESAGVRPSAVLGHSQGEIAAACVAGALSLEDAAAVVALRSKALAALSGRGGMVSVSLGEDGIRPYLEPWGDRLALAAINGPGAVVVAGDPEALDGLQDACAADEVRTKRIPVDYASHSAQVSAVEAELDRVLADLTPRPVRVPWYSTVDEQWLHGAEADAAYWYRNLRQTVRFGPAVEALLASRNTFVEVSPHPVLTVAVQDTVERAGAAAVALGTLRRDEGGYERFLTSLAEAHVHGVPVRWADLFDGARRVDLPTYAFQHQRFWADTPANASGDVSSAGLDAVGHPLLGAAVRVADGDGLLLTGRLSQRTHPWLADHAVLGTALLPGTAFLELAVRAGDEVGCGLVEELTLHTPLPIADDAAVQIQVSVGGPDESGRREITVHSRPETGDAAWTTHAGGTLAPADADAEAAELTAWPPDGAVPVPVSGLHGELAETGLDYGPAFRGLQRVWRRGEVMFAEVELPEAQRSDAGRFGLHPALLDAALHPVALAGWQGDGFEGLPFSWSGFRLHAAGAPVLRVRLSPVDSGGVAVVVADQRGALVATAESLVLRPVAPGQWDARATKPLYRLDWRPVQPPTELPGEKPVVYEVPDAGPEPIAGVRRVTGAVLNRVQEWLADGEGKLLVVTRGAVALDGEAPDPAAAAVWGLVRSAQSENPDRFVVADVLGGPDEDLHDLLSRMTAVDEPQFAVRDGQVRVPRLTRAESSSALVPPADTKTWRVEIGEQGTLDELHLAESPEATAPLADGQVRIAVRAAGLNFRDVLIALGMYPDKAMVGAEGAGVVLEVGPGVTALSPGDRVMGLLTGAFGPVAVADHRMLVPIPDGWSDTTAASVPVVFLTAYYALVDLAGLRAGEKVLIHAAAGGVGMAAVQLARYLGAEVFGTAGPAKHGTLRELGLGDEAIASSRSLEFEGSIRDATHGTGVDVVLNSLAGEFIDASLRLLPRGGRFVEMGKTDLRDPGEVAAAHPGVGYQAFELGDAGGDRIQRMLVDLVALFEQGVLSPLPVRTWDVRRAVDAFRFVSQARHIGKIVLTVPADPGTVLVTGGTGGLGAHLARHLVTTHGVRQLVLASRSGPDAGGADELVAELAELGAQARVVACDVGDRDALAGVLASIPPEHPLTGVVHSAGALDDGVVGAMDERRFDTVLRPKADGAWHLHELTESLPLSMFVVFSSASGLLGGQGQANYAAANAFLDALAARRRRAGLPGLSLAWGRWAERTGLTANLVDTDAHRMASAGTAELSTSDGLALFDAALARDEPLLVPIPLDLTGAAGRVPALLRELAGAPARRVVEAVDTGGPGGVALAERLAGLPPSEQDRLVLDLVRAQAATVLGHATTEAVGAHRPFKELGFDSLTAVELRNRLTAATGLRLPATVVFDQPKPAVLAAHLREQLVGAGPSPVDNLFGELDRLEELLASVSATEAERGQLAVRLQSLAVGWSGPNGAEATRYRDGSDDDLFDFIDKDLGVS</sequence>
<dbReference type="InterPro" id="IPR013154">
    <property type="entry name" value="ADH-like_N"/>
</dbReference>
<dbReference type="Pfam" id="PF08990">
    <property type="entry name" value="Docking"/>
    <property type="match status" value="1"/>
</dbReference>
<comment type="catalytic activity">
    <reaction evidence="9">
        <text>6 (S)-methylmalonyl-CoA + propanoyl-CoA + 6 NADPH + 12 H(+) = 6-deoxyerythronolide B + 6 CO2 + 6 NADP(+) + 7 CoA + H2O</text>
        <dbReference type="Rhea" id="RHEA:23068"/>
        <dbReference type="ChEBI" id="CHEBI:15377"/>
        <dbReference type="ChEBI" id="CHEBI:15378"/>
        <dbReference type="ChEBI" id="CHEBI:16089"/>
        <dbReference type="ChEBI" id="CHEBI:16526"/>
        <dbReference type="ChEBI" id="CHEBI:57287"/>
        <dbReference type="ChEBI" id="CHEBI:57327"/>
        <dbReference type="ChEBI" id="CHEBI:57392"/>
        <dbReference type="ChEBI" id="CHEBI:57783"/>
        <dbReference type="ChEBI" id="CHEBI:58349"/>
        <dbReference type="EC" id="2.3.1.94"/>
    </reaction>
</comment>
<dbReference type="InterPro" id="IPR001227">
    <property type="entry name" value="Ac_transferase_dom_sf"/>
</dbReference>
<evidence type="ECO:0000256" key="12">
    <source>
        <dbReference type="ARBA" id="ARBA00063272"/>
    </source>
</evidence>
<dbReference type="InterPro" id="IPR014030">
    <property type="entry name" value="Ketoacyl_synth_N"/>
</dbReference>
<dbReference type="InterPro" id="IPR050091">
    <property type="entry name" value="PKS_NRPS_Biosynth_Enz"/>
</dbReference>
<dbReference type="Pfam" id="PF08659">
    <property type="entry name" value="KR"/>
    <property type="match status" value="2"/>
</dbReference>
<feature type="region of interest" description="N-terminal hotdog fold" evidence="14">
    <location>
        <begin position="2512"/>
        <end position="2635"/>
    </location>
</feature>
<dbReference type="InterPro" id="IPR006162">
    <property type="entry name" value="Ppantetheine_attach_site"/>
</dbReference>
<dbReference type="PANTHER" id="PTHR43775:SF51">
    <property type="entry name" value="INACTIVE PHENOLPHTHIOCEROL SYNTHESIS POLYKETIDE SYNTHASE TYPE I PKS1-RELATED"/>
    <property type="match status" value="1"/>
</dbReference>
<dbReference type="InterPro" id="IPR014031">
    <property type="entry name" value="Ketoacyl_synth_C"/>
</dbReference>
<evidence type="ECO:0000256" key="8">
    <source>
        <dbReference type="ARBA" id="ARBA00023315"/>
    </source>
</evidence>
<dbReference type="GO" id="GO:0031177">
    <property type="term" value="F:phosphopantetheine binding"/>
    <property type="evidence" value="ECO:0007669"/>
    <property type="project" value="InterPro"/>
</dbReference>
<dbReference type="GO" id="GO:0016491">
    <property type="term" value="F:oxidoreductase activity"/>
    <property type="evidence" value="ECO:0007669"/>
    <property type="project" value="InterPro"/>
</dbReference>
<keyword evidence="4" id="KW-0808">Transferase</keyword>
<dbReference type="GO" id="GO:0047879">
    <property type="term" value="F:erythronolide synthase activity"/>
    <property type="evidence" value="ECO:0007669"/>
    <property type="project" value="UniProtKB-EC"/>
</dbReference>
<dbReference type="InterPro" id="IPR020806">
    <property type="entry name" value="PKS_PP-bd"/>
</dbReference>
<dbReference type="GO" id="GO:0004315">
    <property type="term" value="F:3-oxoacyl-[acyl-carrier-protein] synthase activity"/>
    <property type="evidence" value="ECO:0007669"/>
    <property type="project" value="InterPro"/>
</dbReference>
<dbReference type="InterPro" id="IPR020843">
    <property type="entry name" value="ER"/>
</dbReference>
<dbReference type="FunFam" id="3.40.50.720:FF:000209">
    <property type="entry name" value="Polyketide synthase Pks12"/>
    <property type="match status" value="1"/>
</dbReference>
<dbReference type="SUPFAM" id="SSF47336">
    <property type="entry name" value="ACP-like"/>
    <property type="match status" value="2"/>
</dbReference>
<dbReference type="InterPro" id="IPR020841">
    <property type="entry name" value="PKS_Beta-ketoAc_synthase_dom"/>
</dbReference>
<dbReference type="InterPro" id="IPR016039">
    <property type="entry name" value="Thiolase-like"/>
</dbReference>
<dbReference type="CDD" id="cd05195">
    <property type="entry name" value="enoyl_red"/>
    <property type="match status" value="1"/>
</dbReference>
<dbReference type="InterPro" id="IPR036736">
    <property type="entry name" value="ACP-like_sf"/>
</dbReference>
<reference evidence="18 19" key="1">
    <citation type="submission" date="2016-04" db="EMBL/GenBank/DDBJ databases">
        <title>Complete genome sequence and analysis of deep-sea sediment isolate, Amycolatopsis sp. WP1.</title>
        <authorList>
            <person name="Wang H."/>
            <person name="Chen S."/>
            <person name="Wu Q."/>
        </authorList>
    </citation>
    <scope>NUCLEOTIDE SEQUENCE [LARGE SCALE GENOMIC DNA]</scope>
    <source>
        <strain evidence="18 19">WP1</strain>
    </source>
</reference>
<comment type="function">
    <text evidence="10">Involved in the biosynthesis of antibiotic erythromycin via the biosynthesis of its aglycone precursor, 6-deoxyerythronolide B (6-dEB).</text>
</comment>
<dbReference type="PANTHER" id="PTHR43775">
    <property type="entry name" value="FATTY ACID SYNTHASE"/>
    <property type="match status" value="1"/>
</dbReference>
<dbReference type="KEGG" id="aab:A4R43_07935"/>
<feature type="domain" description="Carrier" evidence="15">
    <location>
        <begin position="3545"/>
        <end position="3620"/>
    </location>
</feature>
<dbReference type="FunFam" id="3.40.47.10:FF:000019">
    <property type="entry name" value="Polyketide synthase type I"/>
    <property type="match status" value="2"/>
</dbReference>
<dbReference type="Gene3D" id="3.40.50.720">
    <property type="entry name" value="NAD(P)-binding Rossmann-like Domain"/>
    <property type="match status" value="4"/>
</dbReference>
<dbReference type="Pfam" id="PF22953">
    <property type="entry name" value="SpnB_Rossmann"/>
    <property type="match status" value="2"/>
</dbReference>
<dbReference type="InterPro" id="IPR036291">
    <property type="entry name" value="NAD(P)-bd_dom_sf"/>
</dbReference>
<feature type="active site" description="Proton donor; for dehydratase activity" evidence="14">
    <location>
        <position position="2709"/>
    </location>
</feature>
<keyword evidence="6" id="KW-0045">Antibiotic biosynthesis</keyword>
<dbReference type="PROSITE" id="PS00606">
    <property type="entry name" value="KS3_1"/>
    <property type="match status" value="2"/>
</dbReference>
<dbReference type="GO" id="GO:0033068">
    <property type="term" value="P:macrolide biosynthetic process"/>
    <property type="evidence" value="ECO:0007669"/>
    <property type="project" value="UniProtKB-ARBA"/>
</dbReference>
<comment type="pathway">
    <text evidence="11">Antibiotic biosynthesis; erythromycin biosynthesis.</text>
</comment>
<dbReference type="EMBL" id="CP015163">
    <property type="protein sequence ID" value="AXB42466.1"/>
    <property type="molecule type" value="Genomic_DNA"/>
</dbReference>
<dbReference type="InterPro" id="IPR049551">
    <property type="entry name" value="PKS_DH_C"/>
</dbReference>
<dbReference type="Gene3D" id="3.10.129.110">
    <property type="entry name" value="Polyketide synthase dehydratase"/>
    <property type="match status" value="3"/>
</dbReference>
<evidence type="ECO:0000256" key="3">
    <source>
        <dbReference type="ARBA" id="ARBA00022553"/>
    </source>
</evidence>
<dbReference type="Pfam" id="PF02801">
    <property type="entry name" value="Ketoacyl-synt_C"/>
    <property type="match status" value="2"/>
</dbReference>
<dbReference type="InterPro" id="IPR057326">
    <property type="entry name" value="KR_dom"/>
</dbReference>
<dbReference type="SMART" id="SM00825">
    <property type="entry name" value="PKS_KS"/>
    <property type="match status" value="2"/>
</dbReference>
<dbReference type="PROSITE" id="PS00012">
    <property type="entry name" value="PHOSPHOPANTETHEINE"/>
    <property type="match status" value="2"/>
</dbReference>
<dbReference type="PROSITE" id="PS52004">
    <property type="entry name" value="KS3_2"/>
    <property type="match status" value="2"/>
</dbReference>
<dbReference type="InterPro" id="IPR014043">
    <property type="entry name" value="Acyl_transferase_dom"/>
</dbReference>
<keyword evidence="2" id="KW-0596">Phosphopantetheine</keyword>
<dbReference type="SMART" id="SM01294">
    <property type="entry name" value="PKS_PP_betabranch"/>
    <property type="match status" value="2"/>
</dbReference>
<dbReference type="SUPFAM" id="SSF53901">
    <property type="entry name" value="Thiolase-like"/>
    <property type="match status" value="2"/>
</dbReference>
<keyword evidence="19" id="KW-1185">Reference proteome</keyword>
<evidence type="ECO:0000256" key="13">
    <source>
        <dbReference type="ARBA" id="ARBA00066981"/>
    </source>
</evidence>
<proteinExistence type="predicted"/>
<protein>
    <recommendedName>
        <fullName evidence="13">6-deoxyerythronolide-B synthase</fullName>
        <ecNumber evidence="13">2.3.1.94</ecNumber>
    </recommendedName>
</protein>
<dbReference type="SUPFAM" id="SSF52151">
    <property type="entry name" value="FabD/lysophospholipase-like"/>
    <property type="match status" value="2"/>
</dbReference>
<dbReference type="GO" id="GO:0008270">
    <property type="term" value="F:zinc ion binding"/>
    <property type="evidence" value="ECO:0007669"/>
    <property type="project" value="InterPro"/>
</dbReference>
<evidence type="ECO:0000313" key="18">
    <source>
        <dbReference type="EMBL" id="AXB42466.1"/>
    </source>
</evidence>
<dbReference type="Gene3D" id="3.30.70.3290">
    <property type="match status" value="2"/>
</dbReference>
<keyword evidence="3" id="KW-0597">Phosphoprotein</keyword>
<evidence type="ECO:0000259" key="16">
    <source>
        <dbReference type="PROSITE" id="PS52004"/>
    </source>
</evidence>
<dbReference type="FunFam" id="3.40.366.10:FF:000002">
    <property type="entry name" value="Probable polyketide synthase 2"/>
    <property type="match status" value="2"/>
</dbReference>
<dbReference type="Pfam" id="PF13602">
    <property type="entry name" value="ADH_zinc_N_2"/>
    <property type="match status" value="1"/>
</dbReference>
<dbReference type="InterPro" id="IPR015083">
    <property type="entry name" value="NorB/c/GfsB-D-like_docking"/>
</dbReference>
<evidence type="ECO:0000256" key="14">
    <source>
        <dbReference type="PROSITE-ProRule" id="PRU01363"/>
    </source>
</evidence>
<dbReference type="PROSITE" id="PS52019">
    <property type="entry name" value="PKS_MFAS_DH"/>
    <property type="match status" value="1"/>
</dbReference>
<dbReference type="SUPFAM" id="SSF51735">
    <property type="entry name" value="NAD(P)-binding Rossmann-fold domains"/>
    <property type="match status" value="5"/>
</dbReference>
<dbReference type="InterPro" id="IPR016036">
    <property type="entry name" value="Malonyl_transacylase_ACP-bd"/>
</dbReference>
<evidence type="ECO:0000256" key="10">
    <source>
        <dbReference type="ARBA" id="ARBA00060158"/>
    </source>
</evidence>
<dbReference type="SMART" id="SM00826">
    <property type="entry name" value="PKS_DH"/>
    <property type="match status" value="2"/>
</dbReference>
<dbReference type="SMART" id="SM00822">
    <property type="entry name" value="PKS_KR"/>
    <property type="match status" value="2"/>
</dbReference>
<dbReference type="SUPFAM" id="SSF50129">
    <property type="entry name" value="GroES-like"/>
    <property type="match status" value="1"/>
</dbReference>
<dbReference type="GO" id="GO:0006633">
    <property type="term" value="P:fatty acid biosynthetic process"/>
    <property type="evidence" value="ECO:0007669"/>
    <property type="project" value="InterPro"/>
</dbReference>
<dbReference type="InterPro" id="IPR018201">
    <property type="entry name" value="Ketoacyl_synth_AS"/>
</dbReference>
<feature type="domain" description="Ketosynthase family 3 (KS3)" evidence="16">
    <location>
        <begin position="1624"/>
        <end position="2048"/>
    </location>
</feature>
<dbReference type="InterPro" id="IPR020807">
    <property type="entry name" value="PKS_DH"/>
</dbReference>
<comment type="cofactor">
    <cofactor evidence="1">
        <name>pantetheine 4'-phosphate</name>
        <dbReference type="ChEBI" id="CHEBI:47942"/>
    </cofactor>
</comment>
<feature type="region of interest" description="C-terminal hotdog fold" evidence="14">
    <location>
        <begin position="2648"/>
        <end position="2786"/>
    </location>
</feature>
<dbReference type="FunFam" id="1.10.1200.10:FF:000007">
    <property type="entry name" value="Probable polyketide synthase pks17"/>
    <property type="match status" value="2"/>
</dbReference>
<dbReference type="Pfam" id="PF08240">
    <property type="entry name" value="ADH_N"/>
    <property type="match status" value="1"/>
</dbReference>
<comment type="subunit">
    <text evidence="12">Homodimer. Erythronolide synthase is composed of EryAI, EryAII and EryAIII multimodular (2 modules) polypeptides each coding for a functional synthase subunit which participates in 2 of the six FAS-like elongation steps required for formation of the polyketide. Module 1, 2, 3, 4, 5, and 6 participating in biosynthesis steps 1, 2, 3, 4, 5, and 6, respectively.</text>
</comment>
<dbReference type="Pfam" id="PF00698">
    <property type="entry name" value="Acyl_transf_1"/>
    <property type="match status" value="2"/>
</dbReference>
<evidence type="ECO:0000259" key="15">
    <source>
        <dbReference type="PROSITE" id="PS50075"/>
    </source>
</evidence>
<evidence type="ECO:0000259" key="17">
    <source>
        <dbReference type="PROSITE" id="PS52019"/>
    </source>
</evidence>
<dbReference type="InterPro" id="IPR049900">
    <property type="entry name" value="PKS_mFAS_DH"/>
</dbReference>
<dbReference type="InterPro" id="IPR055123">
    <property type="entry name" value="SpnB-like_Rossmann"/>
</dbReference>
<dbReference type="SUPFAM" id="SSF55048">
    <property type="entry name" value="Probable ACP-binding domain of malonyl-CoA ACP transacylase"/>
    <property type="match status" value="2"/>
</dbReference>
<organism evidence="18 19">
    <name type="scientific">Amycolatopsis albispora</name>
    <dbReference type="NCBI Taxonomy" id="1804986"/>
    <lineage>
        <taxon>Bacteria</taxon>
        <taxon>Bacillati</taxon>
        <taxon>Actinomycetota</taxon>
        <taxon>Actinomycetes</taxon>
        <taxon>Pseudonocardiales</taxon>
        <taxon>Pseudonocardiaceae</taxon>
        <taxon>Amycolatopsis</taxon>
    </lineage>
</organism>
<gene>
    <name evidence="18" type="ORF">A4R43_07935</name>
</gene>
<dbReference type="InterPro" id="IPR009081">
    <property type="entry name" value="PP-bd_ACP"/>
</dbReference>